<dbReference type="Proteomes" id="UP000070457">
    <property type="component" value="Unassembled WGS sequence"/>
</dbReference>
<dbReference type="Gene3D" id="2.60.40.10">
    <property type="entry name" value="Immunoglobulins"/>
    <property type="match status" value="3"/>
</dbReference>
<dbReference type="SUPFAM" id="SSF49313">
    <property type="entry name" value="Cadherin-like"/>
    <property type="match status" value="1"/>
</dbReference>
<proteinExistence type="predicted"/>
<dbReference type="GO" id="GO:0005509">
    <property type="term" value="F:calcium ion binding"/>
    <property type="evidence" value="ECO:0007669"/>
    <property type="project" value="InterPro"/>
</dbReference>
<dbReference type="AlphaFoldDB" id="A0A136LXX8"/>
<comment type="caution">
    <text evidence="5">The sequence shown here is derived from an EMBL/GenBank/DDBJ whole genome shotgun (WGS) entry which is preliminary data.</text>
</comment>
<keyword evidence="2" id="KW-0812">Transmembrane</keyword>
<feature type="region of interest" description="Disordered" evidence="1">
    <location>
        <begin position="442"/>
        <end position="462"/>
    </location>
</feature>
<dbReference type="PROSITE" id="PS50268">
    <property type="entry name" value="CADHERIN_2"/>
    <property type="match status" value="1"/>
</dbReference>
<dbReference type="InterPro" id="IPR013783">
    <property type="entry name" value="Ig-like_fold"/>
</dbReference>
<evidence type="ECO:0000313" key="5">
    <source>
        <dbReference type="EMBL" id="KXK26503.1"/>
    </source>
</evidence>
<organism evidence="5 6">
    <name type="scientific">candidate division WS6 bacterium OLB20</name>
    <dbReference type="NCBI Taxonomy" id="1617426"/>
    <lineage>
        <taxon>Bacteria</taxon>
        <taxon>Candidatus Dojkabacteria</taxon>
    </lineage>
</organism>
<dbReference type="Pfam" id="PF05345">
    <property type="entry name" value="He_PIG"/>
    <property type="match status" value="1"/>
</dbReference>
<dbReference type="CDD" id="cd11304">
    <property type="entry name" value="Cadherin_repeat"/>
    <property type="match status" value="1"/>
</dbReference>
<feature type="chain" id="PRO_5007475273" evidence="3">
    <location>
        <begin position="22"/>
        <end position="655"/>
    </location>
</feature>
<dbReference type="InterPro" id="IPR015919">
    <property type="entry name" value="Cadherin-like_sf"/>
</dbReference>
<evidence type="ECO:0000256" key="2">
    <source>
        <dbReference type="SAM" id="Phobius"/>
    </source>
</evidence>
<protein>
    <submittedName>
        <fullName evidence="5">Cadherin domain protein</fullName>
    </submittedName>
</protein>
<sequence length="655" mass="70421">MKQLMLTVRVLISAASLIAAAGVLGPVLAVSKGNDEIYIASPVNNAVVTGVRQISWFMKEADKSDLPFQIDLFSQSCSANGGFFGTIANGTKTASVQGQTYTQSWDTDGPIVNRSSIPDGYYCLRACATFRETPNNFYTLCDKHTVIIGNTNRSPVITSQPPAMTITTGADFTYQVAANDPDGHSLTYVIDKGGDFFLYMNRTTGQIYTNSPINTPGNYDITVTVTDGFGGSATQRFTLNVVPPQVTEPEITFTSPTSDVVITKDNTTVSWTITRVSPSSLTLSYAQDGDDWTQLQSFTGNPGTYDWDITGLESGQYRLRLVVRDNSGNTFEKISEEFTLSNDTQGGEQVPSVVIVSPAEDSVSADRRPVIELQITAPEGTEVLNEDISVTLDGSELSGCDFDAPDFTCEVPEDLAPGRHKITVSVTDSDGGTTVKEWFFSVGDDPDSTPDSVPDSVPDGSGSGVTYPWDNLSGDTLSLALLILCCGLLLLIIPWLAYTLISRRREQSVYAPESYPQTTSYDYSPTYTEPAPLVPNPDVPAYSEPVQTYSPPPVSESFEPSIGSQTVGSEDQFATPEPVTADTGMGSFDSPEVSMPSIYSDDEEIPDWLKSADSDTASSPVGPGGTDMGYTDKVDNDNAKPYGSYGLASQNDQDQ</sequence>
<evidence type="ECO:0000256" key="3">
    <source>
        <dbReference type="SAM" id="SignalP"/>
    </source>
</evidence>
<evidence type="ECO:0000259" key="4">
    <source>
        <dbReference type="PROSITE" id="PS50268"/>
    </source>
</evidence>
<feature type="region of interest" description="Disordered" evidence="1">
    <location>
        <begin position="509"/>
        <end position="655"/>
    </location>
</feature>
<gene>
    <name evidence="5" type="ORF">TR69_WS6001000507</name>
</gene>
<reference evidence="5 6" key="1">
    <citation type="submission" date="2015-02" db="EMBL/GenBank/DDBJ databases">
        <title>Improved understanding of the partial-nitritation anammox process through 23 genomes representing the majority of the microbial community.</title>
        <authorList>
            <person name="Speth D.R."/>
            <person name="In T Zandt M."/>
            <person name="Guerrero Cruz S."/>
            <person name="Jetten M.S."/>
            <person name="Dutilh B.E."/>
        </authorList>
    </citation>
    <scope>NUCLEOTIDE SEQUENCE [LARGE SCALE GENOMIC DNA]</scope>
    <source>
        <strain evidence="5">OLB20</strain>
    </source>
</reference>
<feature type="compositionally biased region" description="Polar residues" evidence="1">
    <location>
        <begin position="515"/>
        <end position="527"/>
    </location>
</feature>
<feature type="domain" description="Cadherin" evidence="4">
    <location>
        <begin position="175"/>
        <end position="251"/>
    </location>
</feature>
<dbReference type="InterPro" id="IPR002126">
    <property type="entry name" value="Cadherin-like_dom"/>
</dbReference>
<dbReference type="STRING" id="1617426.TR69_WS6001000507"/>
<name>A0A136LXX8_9BACT</name>
<keyword evidence="2" id="KW-1133">Transmembrane helix</keyword>
<dbReference type="GO" id="GO:0016020">
    <property type="term" value="C:membrane"/>
    <property type="evidence" value="ECO:0007669"/>
    <property type="project" value="InterPro"/>
</dbReference>
<keyword evidence="3" id="KW-0732">Signal</keyword>
<keyword evidence="2" id="KW-0472">Membrane</keyword>
<accession>A0A136LXX8</accession>
<evidence type="ECO:0000313" key="6">
    <source>
        <dbReference type="Proteomes" id="UP000070457"/>
    </source>
</evidence>
<dbReference type="GO" id="GO:0007156">
    <property type="term" value="P:homophilic cell adhesion via plasma membrane adhesion molecules"/>
    <property type="evidence" value="ECO:0007669"/>
    <property type="project" value="InterPro"/>
</dbReference>
<feature type="signal peptide" evidence="3">
    <location>
        <begin position="1"/>
        <end position="21"/>
    </location>
</feature>
<dbReference type="EMBL" id="JYNZ01000003">
    <property type="protein sequence ID" value="KXK26503.1"/>
    <property type="molecule type" value="Genomic_DNA"/>
</dbReference>
<feature type="transmembrane region" description="Helical" evidence="2">
    <location>
        <begin position="477"/>
        <end position="498"/>
    </location>
</feature>
<feature type="compositionally biased region" description="Low complexity" evidence="1">
    <location>
        <begin position="449"/>
        <end position="462"/>
    </location>
</feature>
<evidence type="ECO:0000256" key="1">
    <source>
        <dbReference type="SAM" id="MobiDB-lite"/>
    </source>
</evidence>